<organism evidence="2 3">
    <name type="scientific">Xylanibacter ruminicola</name>
    <name type="common">Prevotella ruminicola</name>
    <dbReference type="NCBI Taxonomy" id="839"/>
    <lineage>
        <taxon>Bacteria</taxon>
        <taxon>Pseudomonadati</taxon>
        <taxon>Bacteroidota</taxon>
        <taxon>Bacteroidia</taxon>
        <taxon>Bacteroidales</taxon>
        <taxon>Prevotellaceae</taxon>
        <taxon>Xylanibacter</taxon>
    </lineage>
</organism>
<reference evidence="2" key="1">
    <citation type="submission" date="2019-04" db="EMBL/GenBank/DDBJ databases">
        <title>Evolution of Biomass-Degrading Anaerobic Consortia Revealed by Metagenomics.</title>
        <authorList>
            <person name="Peng X."/>
        </authorList>
    </citation>
    <scope>NUCLEOTIDE SEQUENCE</scope>
    <source>
        <strain evidence="2">SIG140</strain>
    </source>
</reference>
<name>A0A9D5P6M6_XYLRU</name>
<feature type="chain" id="PRO_5039152585" evidence="1">
    <location>
        <begin position="20"/>
        <end position="201"/>
    </location>
</feature>
<dbReference type="Proteomes" id="UP000806522">
    <property type="component" value="Unassembled WGS sequence"/>
</dbReference>
<dbReference type="EMBL" id="SUYC01000017">
    <property type="protein sequence ID" value="MBE6271779.1"/>
    <property type="molecule type" value="Genomic_DNA"/>
</dbReference>
<dbReference type="InterPro" id="IPR012341">
    <property type="entry name" value="6hp_glycosidase-like_sf"/>
</dbReference>
<dbReference type="AlphaFoldDB" id="A0A9D5P6M6"/>
<accession>A0A9D5P6M6</accession>
<dbReference type="GO" id="GO:0005975">
    <property type="term" value="P:carbohydrate metabolic process"/>
    <property type="evidence" value="ECO:0007669"/>
    <property type="project" value="InterPro"/>
</dbReference>
<evidence type="ECO:0000313" key="2">
    <source>
        <dbReference type="EMBL" id="MBE6271779.1"/>
    </source>
</evidence>
<dbReference type="InterPro" id="IPR008928">
    <property type="entry name" value="6-hairpin_glycosidase_sf"/>
</dbReference>
<gene>
    <name evidence="2" type="ORF">E7101_12675</name>
</gene>
<dbReference type="Gene3D" id="1.50.10.10">
    <property type="match status" value="1"/>
</dbReference>
<evidence type="ECO:0000313" key="3">
    <source>
        <dbReference type="Proteomes" id="UP000806522"/>
    </source>
</evidence>
<proteinExistence type="predicted"/>
<dbReference type="SUPFAM" id="SSF48208">
    <property type="entry name" value="Six-hairpin glycosidases"/>
    <property type="match status" value="1"/>
</dbReference>
<feature type="signal peptide" evidence="1">
    <location>
        <begin position="1"/>
        <end position="19"/>
    </location>
</feature>
<keyword evidence="1" id="KW-0732">Signal</keyword>
<protein>
    <submittedName>
        <fullName evidence="2">Uncharacterized protein</fullName>
    </submittedName>
</protein>
<evidence type="ECO:0000256" key="1">
    <source>
        <dbReference type="SAM" id="SignalP"/>
    </source>
</evidence>
<comment type="caution">
    <text evidence="2">The sequence shown here is derived from an EMBL/GenBank/DDBJ whole genome shotgun (WGS) entry which is preliminary data.</text>
</comment>
<sequence length="201" mass="23425">MKFKICLFVLLAVASVAQGQSFRDIEGLKEMRRDLQTEDSLMRLGILKDEATGQPYFTGYSYNVLYDWDQYFEAIVQIYMGWPSEYIKNGVLLFLQNQREDGFIARSVPSNPSHDNEHVKPFLSQIALLAVQEYGEKDWILEKNTFERLKKYLDYWLVNMDEDGNGLSEWMSAPHTGMDNQHERAGWWLDRCSEGVAFVDI</sequence>